<gene>
    <name evidence="1" type="ORF">BU25DRAFT_419203</name>
</gene>
<sequence length="170" mass="18927">MATNRAAKYNAHFSSKQELRLVFTSLNGDNSWLLSFPRPVTERESTGKAYLRIVHDPGSMGLTSNSRRGWSTSLYHPRQPSATKQALKASCSKLNRQRQKQASFRLFRLTRREEGVHGRRGAEWEVFCASADGVLSEAARVLVVLGGHCIESVGGVIRVDCRSVDSFCNV</sequence>
<comment type="caution">
    <text evidence="1">The sequence shown here is derived from an EMBL/GenBank/DDBJ whole genome shotgun (WGS) entry which is preliminary data.</text>
</comment>
<evidence type="ECO:0000313" key="2">
    <source>
        <dbReference type="Proteomes" id="UP000799754"/>
    </source>
</evidence>
<protein>
    <submittedName>
        <fullName evidence="1">Uncharacterized protein</fullName>
    </submittedName>
</protein>
<proteinExistence type="predicted"/>
<name>A0ACB6S9J5_9PLEO</name>
<dbReference type="EMBL" id="MU006706">
    <property type="protein sequence ID" value="KAF2630886.1"/>
    <property type="molecule type" value="Genomic_DNA"/>
</dbReference>
<organism evidence="1 2">
    <name type="scientific">Macroventuria anomochaeta</name>
    <dbReference type="NCBI Taxonomy" id="301207"/>
    <lineage>
        <taxon>Eukaryota</taxon>
        <taxon>Fungi</taxon>
        <taxon>Dikarya</taxon>
        <taxon>Ascomycota</taxon>
        <taxon>Pezizomycotina</taxon>
        <taxon>Dothideomycetes</taxon>
        <taxon>Pleosporomycetidae</taxon>
        <taxon>Pleosporales</taxon>
        <taxon>Pleosporineae</taxon>
        <taxon>Didymellaceae</taxon>
        <taxon>Macroventuria</taxon>
    </lineage>
</organism>
<accession>A0ACB6S9J5</accession>
<dbReference type="Proteomes" id="UP000799754">
    <property type="component" value="Unassembled WGS sequence"/>
</dbReference>
<reference evidence="1" key="1">
    <citation type="journal article" date="2020" name="Stud. Mycol.">
        <title>101 Dothideomycetes genomes: a test case for predicting lifestyles and emergence of pathogens.</title>
        <authorList>
            <person name="Haridas S."/>
            <person name="Albert R."/>
            <person name="Binder M."/>
            <person name="Bloem J."/>
            <person name="Labutti K."/>
            <person name="Salamov A."/>
            <person name="Andreopoulos B."/>
            <person name="Baker S."/>
            <person name="Barry K."/>
            <person name="Bills G."/>
            <person name="Bluhm B."/>
            <person name="Cannon C."/>
            <person name="Castanera R."/>
            <person name="Culley D."/>
            <person name="Daum C."/>
            <person name="Ezra D."/>
            <person name="Gonzalez J."/>
            <person name="Henrissat B."/>
            <person name="Kuo A."/>
            <person name="Liang C."/>
            <person name="Lipzen A."/>
            <person name="Lutzoni F."/>
            <person name="Magnuson J."/>
            <person name="Mondo S."/>
            <person name="Nolan M."/>
            <person name="Ohm R."/>
            <person name="Pangilinan J."/>
            <person name="Park H.-J."/>
            <person name="Ramirez L."/>
            <person name="Alfaro M."/>
            <person name="Sun H."/>
            <person name="Tritt A."/>
            <person name="Yoshinaga Y."/>
            <person name="Zwiers L.-H."/>
            <person name="Turgeon B."/>
            <person name="Goodwin S."/>
            <person name="Spatafora J."/>
            <person name="Crous P."/>
            <person name="Grigoriev I."/>
        </authorList>
    </citation>
    <scope>NUCLEOTIDE SEQUENCE</scope>
    <source>
        <strain evidence="1">CBS 525.71</strain>
    </source>
</reference>
<keyword evidence="2" id="KW-1185">Reference proteome</keyword>
<evidence type="ECO:0000313" key="1">
    <source>
        <dbReference type="EMBL" id="KAF2630886.1"/>
    </source>
</evidence>